<keyword evidence="1" id="KW-0732">Signal</keyword>
<sequence length="494" mass="52889">MKNNLLRSRRCAVVVMLASIMVAMFGCAQQAKAQTKYDLTIAGTQVTSSNCKDLTVISGVEGTVKYEPENNMLILKNAKINGGSADAIYSKIDGLKIHVLGKNQLSSNNTSTIQLTERMIMTGSGTLNVENANGDAIFANAASLIVDACTVIAKGGNHGIVGKDGKHDERLTIKYATVRAEGKEMASMANLKGVSLIGCKLLQPQGAAYDSKLMGMAKNGSLVKEEIVIDPTMYQLWVAGKKVTLDNCKKLSSLEGVEGNVQFDPQTRILTLENATITTDIYYGIQNFMDGVTIKLVGTNSISSKLNNAIYNNDACMLTISGNGATLNLQGSVEAKDKPGRQVLQNHGIVKVVQCTIEGNAGVNGLSYGEWVFDRCNVKVKAGGDAKFPFAGSISYMEKIPTFSGCSVVTPKGTQWKEFNDGYGKFYALANAGGKVITDLVEIKYDPTGISATNAEKANGVQNIYTIDGMRVSGKFEDLPKGVYIVNGKKQVKM</sequence>
<comment type="caution">
    <text evidence="2">The sequence shown here is derived from an EMBL/GenBank/DDBJ whole genome shotgun (WGS) entry which is preliminary data.</text>
</comment>
<evidence type="ECO:0000313" key="2">
    <source>
        <dbReference type="EMBL" id="MBF1383338.1"/>
    </source>
</evidence>
<dbReference type="AlphaFoldDB" id="A0A930HKF9"/>
<dbReference type="Proteomes" id="UP000771736">
    <property type="component" value="Unassembled WGS sequence"/>
</dbReference>
<dbReference type="RefSeq" id="WP_273158137.1">
    <property type="nucleotide sequence ID" value="NZ_JABZSJ010000001.1"/>
</dbReference>
<reference evidence="2" key="1">
    <citation type="submission" date="2020-04" db="EMBL/GenBank/DDBJ databases">
        <title>Deep metagenomics examines the oral microbiome during advanced dental caries in children, revealing novel taxa and co-occurrences with host molecules.</title>
        <authorList>
            <person name="Baker J.L."/>
            <person name="Morton J.T."/>
            <person name="Dinis M."/>
            <person name="Alvarez R."/>
            <person name="Tran N.C."/>
            <person name="Knight R."/>
            <person name="Edlund A."/>
        </authorList>
    </citation>
    <scope>NUCLEOTIDE SEQUENCE</scope>
    <source>
        <strain evidence="2">JCVI_44_bin.5</strain>
    </source>
</reference>
<evidence type="ECO:0000313" key="3">
    <source>
        <dbReference type="Proteomes" id="UP000771736"/>
    </source>
</evidence>
<name>A0A930HKF9_9BACT</name>
<protein>
    <recommendedName>
        <fullName evidence="4">Peptidase</fullName>
    </recommendedName>
</protein>
<evidence type="ECO:0000256" key="1">
    <source>
        <dbReference type="SAM" id="SignalP"/>
    </source>
</evidence>
<organism evidence="2 3">
    <name type="scientific">Prevotella aurantiaca</name>
    <dbReference type="NCBI Taxonomy" id="596085"/>
    <lineage>
        <taxon>Bacteria</taxon>
        <taxon>Pseudomonadati</taxon>
        <taxon>Bacteroidota</taxon>
        <taxon>Bacteroidia</taxon>
        <taxon>Bacteroidales</taxon>
        <taxon>Prevotellaceae</taxon>
        <taxon>Prevotella</taxon>
    </lineage>
</organism>
<gene>
    <name evidence="2" type="ORF">HXN26_00555</name>
</gene>
<dbReference type="EMBL" id="JABZSJ010000001">
    <property type="protein sequence ID" value="MBF1383338.1"/>
    <property type="molecule type" value="Genomic_DNA"/>
</dbReference>
<feature type="signal peptide" evidence="1">
    <location>
        <begin position="1"/>
        <end position="33"/>
    </location>
</feature>
<feature type="chain" id="PRO_5038117631" description="Peptidase" evidence="1">
    <location>
        <begin position="34"/>
        <end position="494"/>
    </location>
</feature>
<dbReference type="PROSITE" id="PS51257">
    <property type="entry name" value="PROKAR_LIPOPROTEIN"/>
    <property type="match status" value="1"/>
</dbReference>
<evidence type="ECO:0008006" key="4">
    <source>
        <dbReference type="Google" id="ProtNLM"/>
    </source>
</evidence>
<proteinExistence type="predicted"/>
<accession>A0A930HKF9</accession>